<gene>
    <name evidence="2" type="ORF">EV146_105119</name>
</gene>
<keyword evidence="3" id="KW-1185">Reference proteome</keyword>
<dbReference type="EMBL" id="SLVV01000005">
    <property type="protein sequence ID" value="TCN25462.1"/>
    <property type="molecule type" value="Genomic_DNA"/>
</dbReference>
<sequence>MTFEEYDYITGEYYFKIDSTHSIIYVYKNNKEFGSIPNNYNREINKSEFTQLIHHYSEKYL</sequence>
<feature type="domain" description="Peptidase S59" evidence="1">
    <location>
        <begin position="1"/>
        <end position="20"/>
    </location>
</feature>
<evidence type="ECO:0000259" key="1">
    <source>
        <dbReference type="PROSITE" id="PS51434"/>
    </source>
</evidence>
<proteinExistence type="predicted"/>
<dbReference type="RefSeq" id="WP_132005193.1">
    <property type="nucleotide sequence ID" value="NZ_JABUHM010000003.1"/>
</dbReference>
<accession>A0A4R2BGG0</accession>
<reference evidence="2 3" key="1">
    <citation type="journal article" date="2015" name="Stand. Genomic Sci.">
        <title>Genomic Encyclopedia of Bacterial and Archaeal Type Strains, Phase III: the genomes of soil and plant-associated and newly described type strains.</title>
        <authorList>
            <person name="Whitman W.B."/>
            <person name="Woyke T."/>
            <person name="Klenk H.P."/>
            <person name="Zhou Y."/>
            <person name="Lilburn T.G."/>
            <person name="Beck B.J."/>
            <person name="De Vos P."/>
            <person name="Vandamme P."/>
            <person name="Eisen J.A."/>
            <person name="Garrity G."/>
            <person name="Hugenholtz P."/>
            <person name="Kyrpides N.C."/>
        </authorList>
    </citation>
    <scope>NUCLEOTIDE SEQUENCE [LARGE SCALE GENOMIC DNA]</scope>
    <source>
        <strain evidence="2 3">CV53</strain>
    </source>
</reference>
<dbReference type="InterPro" id="IPR007230">
    <property type="entry name" value="Nup98_auto-Pept-S59_dom"/>
</dbReference>
<dbReference type="PROSITE" id="PS51434">
    <property type="entry name" value="NUP_C"/>
    <property type="match status" value="1"/>
</dbReference>
<dbReference type="GO" id="GO:0017056">
    <property type="term" value="F:structural constituent of nuclear pore"/>
    <property type="evidence" value="ECO:0007669"/>
    <property type="project" value="InterPro"/>
</dbReference>
<name>A0A4R2BGG0_9BACI</name>
<organism evidence="2 3">
    <name type="scientific">Mesobacillus foraminis</name>
    <dbReference type="NCBI Taxonomy" id="279826"/>
    <lineage>
        <taxon>Bacteria</taxon>
        <taxon>Bacillati</taxon>
        <taxon>Bacillota</taxon>
        <taxon>Bacilli</taxon>
        <taxon>Bacillales</taxon>
        <taxon>Bacillaceae</taxon>
        <taxon>Mesobacillus</taxon>
    </lineage>
</organism>
<dbReference type="Proteomes" id="UP000295689">
    <property type="component" value="Unassembled WGS sequence"/>
</dbReference>
<comment type="caution">
    <text evidence="2">The sequence shown here is derived from an EMBL/GenBank/DDBJ whole genome shotgun (WGS) entry which is preliminary data.</text>
</comment>
<protein>
    <recommendedName>
        <fullName evidence="1">Peptidase S59 domain-containing protein</fullName>
    </recommendedName>
</protein>
<evidence type="ECO:0000313" key="3">
    <source>
        <dbReference type="Proteomes" id="UP000295689"/>
    </source>
</evidence>
<dbReference type="AlphaFoldDB" id="A0A4R2BGG0"/>
<evidence type="ECO:0000313" key="2">
    <source>
        <dbReference type="EMBL" id="TCN25462.1"/>
    </source>
</evidence>